<feature type="transmembrane region" description="Helical" evidence="1">
    <location>
        <begin position="90"/>
        <end position="113"/>
    </location>
</feature>
<dbReference type="HOGENOM" id="CLU_2077526_0_0_1"/>
<dbReference type="AlphaFoldDB" id="A0A0D3IFL1"/>
<name>A0A0D3IFL1_EMIH1</name>
<reference evidence="2" key="2">
    <citation type="submission" date="2024-10" db="UniProtKB">
        <authorList>
            <consortium name="EnsemblProtists"/>
        </authorList>
    </citation>
    <scope>IDENTIFICATION</scope>
</reference>
<dbReference type="Proteomes" id="UP000013827">
    <property type="component" value="Unassembled WGS sequence"/>
</dbReference>
<dbReference type="EnsemblProtists" id="EOD10046">
    <property type="protein sequence ID" value="EOD10046"/>
    <property type="gene ID" value="EMIHUDRAFT_216203"/>
</dbReference>
<evidence type="ECO:0000313" key="2">
    <source>
        <dbReference type="EnsemblProtists" id="EOD10046"/>
    </source>
</evidence>
<organism evidence="2 3">
    <name type="scientific">Emiliania huxleyi (strain CCMP1516)</name>
    <dbReference type="NCBI Taxonomy" id="280463"/>
    <lineage>
        <taxon>Eukaryota</taxon>
        <taxon>Haptista</taxon>
        <taxon>Haptophyta</taxon>
        <taxon>Prymnesiophyceae</taxon>
        <taxon>Isochrysidales</taxon>
        <taxon>Noelaerhabdaceae</taxon>
        <taxon>Emiliania</taxon>
    </lineage>
</organism>
<proteinExistence type="predicted"/>
<dbReference type="PaxDb" id="2903-EOD10046"/>
<keyword evidence="1" id="KW-1133">Transmembrane helix</keyword>
<dbReference type="KEGG" id="ehx:EMIHUDRAFT_216203"/>
<protein>
    <submittedName>
        <fullName evidence="2">Uncharacterized protein</fullName>
    </submittedName>
</protein>
<dbReference type="RefSeq" id="XP_005762475.1">
    <property type="nucleotide sequence ID" value="XM_005762418.1"/>
</dbReference>
<reference evidence="3" key="1">
    <citation type="journal article" date="2013" name="Nature">
        <title>Pan genome of the phytoplankton Emiliania underpins its global distribution.</title>
        <authorList>
            <person name="Read B.A."/>
            <person name="Kegel J."/>
            <person name="Klute M.J."/>
            <person name="Kuo A."/>
            <person name="Lefebvre S.C."/>
            <person name="Maumus F."/>
            <person name="Mayer C."/>
            <person name="Miller J."/>
            <person name="Monier A."/>
            <person name="Salamov A."/>
            <person name="Young J."/>
            <person name="Aguilar M."/>
            <person name="Claverie J.M."/>
            <person name="Frickenhaus S."/>
            <person name="Gonzalez K."/>
            <person name="Herman E.K."/>
            <person name="Lin Y.C."/>
            <person name="Napier J."/>
            <person name="Ogata H."/>
            <person name="Sarno A.F."/>
            <person name="Shmutz J."/>
            <person name="Schroeder D."/>
            <person name="de Vargas C."/>
            <person name="Verret F."/>
            <person name="von Dassow P."/>
            <person name="Valentin K."/>
            <person name="Van de Peer Y."/>
            <person name="Wheeler G."/>
            <person name="Dacks J.B."/>
            <person name="Delwiche C.F."/>
            <person name="Dyhrman S.T."/>
            <person name="Glockner G."/>
            <person name="John U."/>
            <person name="Richards T."/>
            <person name="Worden A.Z."/>
            <person name="Zhang X."/>
            <person name="Grigoriev I.V."/>
            <person name="Allen A.E."/>
            <person name="Bidle K."/>
            <person name="Borodovsky M."/>
            <person name="Bowler C."/>
            <person name="Brownlee C."/>
            <person name="Cock J.M."/>
            <person name="Elias M."/>
            <person name="Gladyshev V.N."/>
            <person name="Groth M."/>
            <person name="Guda C."/>
            <person name="Hadaegh A."/>
            <person name="Iglesias-Rodriguez M.D."/>
            <person name="Jenkins J."/>
            <person name="Jones B.M."/>
            <person name="Lawson T."/>
            <person name="Leese F."/>
            <person name="Lindquist E."/>
            <person name="Lobanov A."/>
            <person name="Lomsadze A."/>
            <person name="Malik S.B."/>
            <person name="Marsh M.E."/>
            <person name="Mackinder L."/>
            <person name="Mock T."/>
            <person name="Mueller-Roeber B."/>
            <person name="Pagarete A."/>
            <person name="Parker M."/>
            <person name="Probert I."/>
            <person name="Quesneville H."/>
            <person name="Raines C."/>
            <person name="Rensing S.A."/>
            <person name="Riano-Pachon D.M."/>
            <person name="Richier S."/>
            <person name="Rokitta S."/>
            <person name="Shiraiwa Y."/>
            <person name="Soanes D.M."/>
            <person name="van der Giezen M."/>
            <person name="Wahlund T.M."/>
            <person name="Williams B."/>
            <person name="Wilson W."/>
            <person name="Wolfe G."/>
            <person name="Wurch L.L."/>
        </authorList>
    </citation>
    <scope>NUCLEOTIDE SEQUENCE</scope>
</reference>
<evidence type="ECO:0000313" key="3">
    <source>
        <dbReference type="Proteomes" id="UP000013827"/>
    </source>
</evidence>
<sequence length="118" mass="12782">MLGASSTQPVDRQGGGAIWRSRPSALDLCRAPLPLVLLCGWWAVQIRADLLGLVRYGFFPHDAAHYVVRANPYWPFPELSMFAIPKSPNFVVSFALLSAVGGTYVVIATRAAVRLVAG</sequence>
<keyword evidence="1" id="KW-0472">Membrane</keyword>
<evidence type="ECO:0000256" key="1">
    <source>
        <dbReference type="SAM" id="Phobius"/>
    </source>
</evidence>
<accession>A0A0D3IFL1</accession>
<keyword evidence="1" id="KW-0812">Transmembrane</keyword>
<dbReference type="GeneID" id="17256234"/>
<keyword evidence="3" id="KW-1185">Reference proteome</keyword>